<dbReference type="EMBL" id="JAGTJQ010000009">
    <property type="protein sequence ID" value="KAH7025164.1"/>
    <property type="molecule type" value="Genomic_DNA"/>
</dbReference>
<keyword evidence="4" id="KW-1185">Reference proteome</keyword>
<organism evidence="3 4">
    <name type="scientific">Microdochium trichocladiopsis</name>
    <dbReference type="NCBI Taxonomy" id="1682393"/>
    <lineage>
        <taxon>Eukaryota</taxon>
        <taxon>Fungi</taxon>
        <taxon>Dikarya</taxon>
        <taxon>Ascomycota</taxon>
        <taxon>Pezizomycotina</taxon>
        <taxon>Sordariomycetes</taxon>
        <taxon>Xylariomycetidae</taxon>
        <taxon>Xylariales</taxon>
        <taxon>Microdochiaceae</taxon>
        <taxon>Microdochium</taxon>
    </lineage>
</organism>
<dbReference type="Pfam" id="PF06985">
    <property type="entry name" value="HET"/>
    <property type="match status" value="1"/>
</dbReference>
<proteinExistence type="predicted"/>
<protein>
    <submittedName>
        <fullName evidence="3">Heterokaryon incompatibility protein-domain-containing protein</fullName>
    </submittedName>
</protein>
<evidence type="ECO:0000313" key="3">
    <source>
        <dbReference type="EMBL" id="KAH7025164.1"/>
    </source>
</evidence>
<evidence type="ECO:0000313" key="4">
    <source>
        <dbReference type="Proteomes" id="UP000756346"/>
    </source>
</evidence>
<dbReference type="PANTHER" id="PTHR33112">
    <property type="entry name" value="DOMAIN PROTEIN, PUTATIVE-RELATED"/>
    <property type="match status" value="1"/>
</dbReference>
<evidence type="ECO:0000256" key="1">
    <source>
        <dbReference type="SAM" id="MobiDB-lite"/>
    </source>
</evidence>
<dbReference type="RefSeq" id="XP_046008712.1">
    <property type="nucleotide sequence ID" value="XM_046159400.1"/>
</dbReference>
<sequence length="1300" mass="145466">MSSPKGRASLATLPAEIFVSILQLIDDQKTFKALRHVKTNHGDLIASHVFRNISISILRSSHHRFTSIASRHHLARHVKTITWYDLPDINYVHLFQPQTLERPRAGEHHVIAEGYREHERTRAEIVRACWMTVPRGGDTRKEHRAYMSAVFEYFCEWFVPAVAAMPLLENFASARADPGTELCVDPRDGSKLTVGDIRQELVDHHMRVEWRPRAMDVSGKLYRMFSEFITSTIGRAVCARHASSACPRPRAYAKIESRVHGRIRTWPEDFSVLFEPIRRDCLQGIHTLQLSLDRIDETTMAQLMLALSATTTLGSLAIGAARHPGPPTAPNRGVAVNVGAVFLDHCQRHEGLPPAVKALQLITLDFSLEQLASFVEAHSGRLDWLRLTQCSVDAGQVATMIQQAAPGFDALDIFVSDLTWFTSGMQRFQAPNTTTFRGCHSSSSRRAQTVLRDSAAERVPPRVVEGGPHGIRTLEQVQEPDERRPEGTDIQLHSQVISLYARPYRFSIEAHKHRWMWGRVDARGPVYYWSATEEHLGEPTSTWKFTHGASGETRYGDDPRVFWDDWDEDMSGNIAEPTPFGAVFEKVVKNEWAGWNWLFSEGKTIPAEAIVSREEVQAELVRQGVWRRAPNSGVILSRSSTYGEYFKEYFGQPASSDSCALCGVILEALAIELSSADYAGLTAQDLNAAVIRVSDYLWHWQIGRADRDPASIAFYPVRVDLEFGSHYHQLITHLTVAFYEVDAYVSAVPEIWTTPAATTGVQQKHALARRWLEGCERDHARCNQQFKEPARESLPKRLIRLSGPRESAGHHHDRTRLVESASEPAGSGVTRYAALSHCWGGRVPMTTVRANLDQHMQQISESESEAPRTFREAFALCRSLGISYIWIDSLCIVQDDAEDWRAEAARMKDVYSNALLTIAASSAASCNQGLFIDGERPPAASGESGSGSGSRDEMDRVDRVYRFTARTAGTKALGVRAYPHALGHTTARSILSTRGWALQEQVLSRRIVHCSFPEMHWQCGQAYLTEAGVDVSGPPFVESFFTRTFAQVHLTDHLDGPVKGDANLAYNAWRGWTWQYCRLQFAFPSDKLAALAGIVQRMAEASGYTHLLGCWKETIAADLAWVGESAQDDDSQVIPGIPSWSWISRCDRIITPISSSRSCGTVTNCARLHSWDIEWQAQPLVSELRRAHLMLCGPVKGLFLTSRQGLAPLTSRHGDEMYTQEEVLEGGLYTCLLLQTFHPRGPEEPGGPSKTWERFLILEAVDSEGRDVSSSVPCYRRVGLGESQGRHHFDDAEDTIIKLV</sequence>
<dbReference type="PANTHER" id="PTHR33112:SF16">
    <property type="entry name" value="HETEROKARYON INCOMPATIBILITY DOMAIN-CONTAINING PROTEIN"/>
    <property type="match status" value="1"/>
</dbReference>
<reference evidence="3" key="1">
    <citation type="journal article" date="2021" name="Nat. Commun.">
        <title>Genetic determinants of endophytism in the Arabidopsis root mycobiome.</title>
        <authorList>
            <person name="Mesny F."/>
            <person name="Miyauchi S."/>
            <person name="Thiergart T."/>
            <person name="Pickel B."/>
            <person name="Atanasova L."/>
            <person name="Karlsson M."/>
            <person name="Huettel B."/>
            <person name="Barry K.W."/>
            <person name="Haridas S."/>
            <person name="Chen C."/>
            <person name="Bauer D."/>
            <person name="Andreopoulos W."/>
            <person name="Pangilinan J."/>
            <person name="LaButti K."/>
            <person name="Riley R."/>
            <person name="Lipzen A."/>
            <person name="Clum A."/>
            <person name="Drula E."/>
            <person name="Henrissat B."/>
            <person name="Kohler A."/>
            <person name="Grigoriev I.V."/>
            <person name="Martin F.M."/>
            <person name="Hacquard S."/>
        </authorList>
    </citation>
    <scope>NUCLEOTIDE SEQUENCE</scope>
    <source>
        <strain evidence="3">MPI-CAGE-CH-0230</strain>
    </source>
</reference>
<evidence type="ECO:0000259" key="2">
    <source>
        <dbReference type="Pfam" id="PF06985"/>
    </source>
</evidence>
<comment type="caution">
    <text evidence="3">The sequence shown here is derived from an EMBL/GenBank/DDBJ whole genome shotgun (WGS) entry which is preliminary data.</text>
</comment>
<dbReference type="GeneID" id="70188946"/>
<feature type="region of interest" description="Disordered" evidence="1">
    <location>
        <begin position="934"/>
        <end position="953"/>
    </location>
</feature>
<name>A0A9P9BLR6_9PEZI</name>
<dbReference type="OrthoDB" id="3486565at2759"/>
<dbReference type="Proteomes" id="UP000756346">
    <property type="component" value="Unassembled WGS sequence"/>
</dbReference>
<feature type="domain" description="Heterokaryon incompatibility" evidence="2">
    <location>
        <begin position="832"/>
        <end position="1000"/>
    </location>
</feature>
<gene>
    <name evidence="3" type="ORF">B0I36DRAFT_367049</name>
</gene>
<accession>A0A9P9BLR6</accession>
<dbReference type="InterPro" id="IPR010730">
    <property type="entry name" value="HET"/>
</dbReference>